<keyword evidence="4" id="KW-0813">Transport</keyword>
<evidence type="ECO:0000256" key="9">
    <source>
        <dbReference type="ARBA" id="ARBA00023065"/>
    </source>
</evidence>
<reference evidence="18" key="3">
    <citation type="submission" date="2025-09" db="UniProtKB">
        <authorList>
            <consortium name="Ensembl"/>
        </authorList>
    </citation>
    <scope>IDENTIFICATION</scope>
    <source>
        <strain evidence="18">Thoroughbred</strain>
    </source>
</reference>
<dbReference type="Pfam" id="PF00005">
    <property type="entry name" value="ABC_tran"/>
    <property type="match status" value="1"/>
</dbReference>
<feature type="transmembrane region" description="Helical" evidence="16">
    <location>
        <begin position="277"/>
        <end position="299"/>
    </location>
</feature>
<dbReference type="GO" id="GO:0016887">
    <property type="term" value="F:ATP hydrolysis activity"/>
    <property type="evidence" value="ECO:0007669"/>
    <property type="project" value="InterPro"/>
</dbReference>
<dbReference type="FunCoup" id="A0A3Q2HRH4">
    <property type="interactions" value="1001"/>
</dbReference>
<dbReference type="InterPro" id="IPR003439">
    <property type="entry name" value="ABC_transporter-like_ATP-bd"/>
</dbReference>
<gene>
    <name evidence="18 20" type="primary">ABCB8</name>
</gene>
<dbReference type="InterPro" id="IPR027417">
    <property type="entry name" value="P-loop_NTPase"/>
</dbReference>
<evidence type="ECO:0000256" key="16">
    <source>
        <dbReference type="SAM" id="Phobius"/>
    </source>
</evidence>
<organism evidence="18 19">
    <name type="scientific">Equus caballus</name>
    <name type="common">Horse</name>
    <dbReference type="NCBI Taxonomy" id="9796"/>
    <lineage>
        <taxon>Eukaryota</taxon>
        <taxon>Metazoa</taxon>
        <taxon>Chordata</taxon>
        <taxon>Craniata</taxon>
        <taxon>Vertebrata</taxon>
        <taxon>Euteleostomi</taxon>
        <taxon>Mammalia</taxon>
        <taxon>Eutheria</taxon>
        <taxon>Laurasiatheria</taxon>
        <taxon>Perissodactyla</taxon>
        <taxon>Equidae</taxon>
        <taxon>Equus</taxon>
    </lineage>
</organism>
<dbReference type="Bgee" id="ENSECAG00000009774">
    <property type="expression patterns" value="Expressed in retina and 23 other cell types or tissues"/>
</dbReference>
<dbReference type="GO" id="GO:0005730">
    <property type="term" value="C:nucleolus"/>
    <property type="evidence" value="ECO:0007669"/>
    <property type="project" value="Ensembl"/>
</dbReference>
<evidence type="ECO:0000256" key="6">
    <source>
        <dbReference type="ARBA" id="ARBA00022792"/>
    </source>
</evidence>
<evidence type="ECO:0000256" key="14">
    <source>
        <dbReference type="ARBA" id="ARBA00042968"/>
    </source>
</evidence>
<keyword evidence="7" id="KW-0809">Transit peptide</keyword>
<sequence>MLVHLFRVGIRGGPVPGRPLLPFCFQTFSAVRCPEGHHSSCLLRAVAQLRSQLRARLPRAPPAPHRSPSAWRWVGGILLGPVVLSKCPRLCLVALCEAEEAPPACSRPCVTESRFNWKLFWQFLRPHLLVLGVAVVLALGAALVNVQIPLLLGQLVEIVAKYTRDHVGSFLTESRNLSTHLLILYGIQGLLTFGYLVLLSRIGERMAVDMRRALFSNLLRQDIAFFDAKKTGQLVSRLTTDVQEFKSSFKLVISQGLRSCTQVAGCLVSLSMLSTRLTLLLMVATPALMGVGTLMGSALRKLSRQCQEQIARATGVADEALGNVRTVRAFAMEQREEEHYGAELEVSRCKAEELGRGIALFQGLSNIAFNCMVLGTLFIGGSLVAGQQLTGGDLMSFLVASQTVQRSMANLSVLFGQVVRGLSAGTRVFEYMTLSPSIPLSGGHCVPREHLRGSITFHNVCFSYPCRPSFQVLKDFTLTLPPGKIVALVGQSGGGKTTVASLLERFYDPTAGKVTLDGWDLRTLDPSWLRGQVIGFISQVWREEACLTAGSPRKCDFIFHPATLPCSPASLSVCTAPSPHHPLLLGGFALLQSSLAFTGSEAPASPAPASPAPAALPSYPPGTTSPLKGSKQAGWDGRFRIPGWADKRSRDTQAVLLGTAGGPPAHSGKTRGPSLECSVPLLSLCLRRPCPVRVISPYPQCVDKKGSLTPQGLSATPSLPISPEMGGSARWPCSLSHLPAPAEGSVPCGRLSLSPLGWTSLSSFDL</sequence>
<dbReference type="GO" id="GO:0055085">
    <property type="term" value="P:transmembrane transport"/>
    <property type="evidence" value="ECO:0000318"/>
    <property type="project" value="GO_Central"/>
</dbReference>
<dbReference type="InterPro" id="IPR011527">
    <property type="entry name" value="ABC1_TM_dom"/>
</dbReference>
<evidence type="ECO:0000256" key="4">
    <source>
        <dbReference type="ARBA" id="ARBA00022448"/>
    </source>
</evidence>
<dbReference type="Gene3D" id="3.40.50.300">
    <property type="entry name" value="P-loop containing nucleotide triphosphate hydrolases"/>
    <property type="match status" value="1"/>
</dbReference>
<dbReference type="Proteomes" id="UP000002281">
    <property type="component" value="Chromosome 4"/>
</dbReference>
<dbReference type="InterPro" id="IPR039421">
    <property type="entry name" value="Type_1_exporter"/>
</dbReference>
<dbReference type="PANTHER" id="PTHR43394:SF17">
    <property type="entry name" value="MITOCHONDRIAL POTASSIUM CHANNEL ATP-BINDING SUBUNIT"/>
    <property type="match status" value="1"/>
</dbReference>
<dbReference type="SUPFAM" id="SSF52540">
    <property type="entry name" value="P-loop containing nucleoside triphosphate hydrolases"/>
    <property type="match status" value="1"/>
</dbReference>
<feature type="domain" description="ABC transmembrane type-1" evidence="17">
    <location>
        <begin position="133"/>
        <end position="420"/>
    </location>
</feature>
<keyword evidence="19" id="KW-1185">Reference proteome</keyword>
<dbReference type="PANTHER" id="PTHR43394">
    <property type="entry name" value="ATP-DEPENDENT PERMEASE MDL1, MITOCHONDRIAL"/>
    <property type="match status" value="1"/>
</dbReference>
<dbReference type="SUPFAM" id="SSF90123">
    <property type="entry name" value="ABC transporter transmembrane region"/>
    <property type="match status" value="1"/>
</dbReference>
<dbReference type="PaxDb" id="9796-ENSECAP00000035848"/>
<reference evidence="18" key="2">
    <citation type="submission" date="2025-08" db="UniProtKB">
        <authorList>
            <consortium name="Ensembl"/>
        </authorList>
    </citation>
    <scope>IDENTIFICATION</scope>
    <source>
        <strain evidence="18">Thoroughbred</strain>
    </source>
</reference>
<keyword evidence="6" id="KW-0999">Mitochondrion inner membrane</keyword>
<dbReference type="GO" id="GO:0006884">
    <property type="term" value="P:cell volume homeostasis"/>
    <property type="evidence" value="ECO:0007669"/>
    <property type="project" value="Ensembl"/>
</dbReference>
<dbReference type="CDD" id="cd18574">
    <property type="entry name" value="ABC_6TM_ABCB8_like"/>
    <property type="match status" value="1"/>
</dbReference>
<accession>A0A3Q2HRH4</accession>
<reference evidence="18 19" key="1">
    <citation type="journal article" date="2009" name="Science">
        <title>Genome sequence, comparative analysis, and population genetics of the domestic horse.</title>
        <authorList>
            <consortium name="Broad Institute Genome Sequencing Platform"/>
            <consortium name="Broad Institute Whole Genome Assembly Team"/>
            <person name="Wade C.M."/>
            <person name="Giulotto E."/>
            <person name="Sigurdsson S."/>
            <person name="Zoli M."/>
            <person name="Gnerre S."/>
            <person name="Imsland F."/>
            <person name="Lear T.L."/>
            <person name="Adelson D.L."/>
            <person name="Bailey E."/>
            <person name="Bellone R.R."/>
            <person name="Bloecker H."/>
            <person name="Distl O."/>
            <person name="Edgar R.C."/>
            <person name="Garber M."/>
            <person name="Leeb T."/>
            <person name="Mauceli E."/>
            <person name="MacLeod J.N."/>
            <person name="Penedo M.C.T."/>
            <person name="Raison J.M."/>
            <person name="Sharpe T."/>
            <person name="Vogel J."/>
            <person name="Andersson L."/>
            <person name="Antczak D.F."/>
            <person name="Biagi T."/>
            <person name="Binns M.M."/>
            <person name="Chowdhary B.P."/>
            <person name="Coleman S.J."/>
            <person name="Della Valle G."/>
            <person name="Fryc S."/>
            <person name="Guerin G."/>
            <person name="Hasegawa T."/>
            <person name="Hill E.W."/>
            <person name="Jurka J."/>
            <person name="Kiialainen A."/>
            <person name="Lindgren G."/>
            <person name="Liu J."/>
            <person name="Magnani E."/>
            <person name="Mickelson J.R."/>
            <person name="Murray J."/>
            <person name="Nergadze S.G."/>
            <person name="Onofrio R."/>
            <person name="Pedroni S."/>
            <person name="Piras M.F."/>
            <person name="Raudsepp T."/>
            <person name="Rocchi M."/>
            <person name="Roeed K.H."/>
            <person name="Ryder O.A."/>
            <person name="Searle S."/>
            <person name="Skow L."/>
            <person name="Swinburne J.E."/>
            <person name="Syvaenen A.C."/>
            <person name="Tozaki T."/>
            <person name="Valberg S.J."/>
            <person name="Vaudin M."/>
            <person name="White J.R."/>
            <person name="Zody M.C."/>
            <person name="Lander E.S."/>
            <person name="Lindblad-Toh K."/>
        </authorList>
    </citation>
    <scope>NUCLEOTIDE SEQUENCE [LARGE SCALE GENOMIC DNA]</scope>
    <source>
        <strain evidence="18 19">Thoroughbred</strain>
    </source>
</reference>
<evidence type="ECO:0000256" key="11">
    <source>
        <dbReference type="ARBA" id="ARBA00023136"/>
    </source>
</evidence>
<comment type="subcellular location">
    <subcellularLocation>
        <location evidence="1">Membrane</location>
        <topology evidence="1">Multi-pass membrane protein</topology>
    </subcellularLocation>
    <subcellularLocation>
        <location evidence="2">Mitochondrion inner membrane</location>
    </subcellularLocation>
</comment>
<dbReference type="Gene3D" id="1.20.1560.10">
    <property type="entry name" value="ABC transporter type 1, transmembrane domain"/>
    <property type="match status" value="1"/>
</dbReference>
<keyword evidence="5 16" id="KW-0812">Transmembrane</keyword>
<evidence type="ECO:0000313" key="19">
    <source>
        <dbReference type="Proteomes" id="UP000002281"/>
    </source>
</evidence>
<evidence type="ECO:0000256" key="3">
    <source>
        <dbReference type="ARBA" id="ARBA00007577"/>
    </source>
</evidence>
<dbReference type="GO" id="GO:0005743">
    <property type="term" value="C:mitochondrial inner membrane"/>
    <property type="evidence" value="ECO:0007669"/>
    <property type="project" value="UniProtKB-SubCell"/>
</dbReference>
<dbReference type="PROSITE" id="PS50929">
    <property type="entry name" value="ABC_TM1F"/>
    <property type="match status" value="1"/>
</dbReference>
<evidence type="ECO:0000256" key="1">
    <source>
        <dbReference type="ARBA" id="ARBA00004141"/>
    </source>
</evidence>
<protein>
    <recommendedName>
        <fullName evidence="12">Mitochondrial potassium channel ATP-binding subunit</fullName>
    </recommendedName>
    <alternativeName>
        <fullName evidence="14">ATP-binding cassette sub-family B member 8, mitochondrial</fullName>
    </alternativeName>
    <alternativeName>
        <fullName evidence="13">Mitochondrial sulfonylurea-receptor</fullName>
    </alternativeName>
</protein>
<keyword evidence="11 16" id="KW-0472">Membrane</keyword>
<evidence type="ECO:0000256" key="15">
    <source>
        <dbReference type="SAM" id="MobiDB-lite"/>
    </source>
</evidence>
<feature type="transmembrane region" description="Helical" evidence="16">
    <location>
        <begin position="128"/>
        <end position="148"/>
    </location>
</feature>
<dbReference type="AlphaFoldDB" id="A0A3Q2HRH4"/>
<dbReference type="GO" id="GO:0005739">
    <property type="term" value="C:mitochondrion"/>
    <property type="evidence" value="ECO:0000318"/>
    <property type="project" value="GO_Central"/>
</dbReference>
<dbReference type="InParanoid" id="A0A3Q2HRH4"/>
<dbReference type="InterPro" id="IPR036640">
    <property type="entry name" value="ABC1_TM_sf"/>
</dbReference>
<dbReference type="FunFam" id="1.20.1560.10:FF:000073">
    <property type="entry name" value="ATP binding cassette subfamily B member 8"/>
    <property type="match status" value="1"/>
</dbReference>
<dbReference type="GO" id="GO:0140141">
    <property type="term" value="P:mitochondrial potassium ion transmembrane transport"/>
    <property type="evidence" value="ECO:0007669"/>
    <property type="project" value="Ensembl"/>
</dbReference>
<dbReference type="Ensembl" id="ENSECAT00000061696.2">
    <property type="protein sequence ID" value="ENSECAP00000035848.2"/>
    <property type="gene ID" value="ENSECAG00000009774.4"/>
</dbReference>
<dbReference type="GO" id="GO:0005654">
    <property type="term" value="C:nucleoplasm"/>
    <property type="evidence" value="ECO:0007669"/>
    <property type="project" value="Ensembl"/>
</dbReference>
<keyword evidence="10" id="KW-0496">Mitochondrion</keyword>
<keyword evidence="8 16" id="KW-1133">Transmembrane helix</keyword>
<evidence type="ECO:0000313" key="18">
    <source>
        <dbReference type="Ensembl" id="ENSECAP00000035848.2"/>
    </source>
</evidence>
<dbReference type="Pfam" id="PF00664">
    <property type="entry name" value="ABC_membrane"/>
    <property type="match status" value="1"/>
</dbReference>
<dbReference type="STRING" id="9796.ENSECAP00000035848"/>
<feature type="transmembrane region" description="Helical" evidence="16">
    <location>
        <begin position="182"/>
        <end position="202"/>
    </location>
</feature>
<name>A0A3Q2HRH4_HORSE</name>
<dbReference type="GO" id="GO:0062157">
    <property type="term" value="C:mitochondrial ATP-gated potassium channel complex"/>
    <property type="evidence" value="ECO:0007669"/>
    <property type="project" value="Ensembl"/>
</dbReference>
<dbReference type="GO" id="GO:0016020">
    <property type="term" value="C:membrane"/>
    <property type="evidence" value="ECO:0000318"/>
    <property type="project" value="GO_Central"/>
</dbReference>
<evidence type="ECO:0000256" key="5">
    <source>
        <dbReference type="ARBA" id="ARBA00022692"/>
    </source>
</evidence>
<dbReference type="VGNC" id="VGNC:14912">
    <property type="gene designation" value="ABCB8"/>
</dbReference>
<evidence type="ECO:0000259" key="17">
    <source>
        <dbReference type="PROSITE" id="PS50929"/>
    </source>
</evidence>
<evidence type="ECO:0000256" key="12">
    <source>
        <dbReference type="ARBA" id="ARBA00040439"/>
    </source>
</evidence>
<evidence type="ECO:0000256" key="8">
    <source>
        <dbReference type="ARBA" id="ARBA00022989"/>
    </source>
</evidence>
<evidence type="ECO:0000256" key="10">
    <source>
        <dbReference type="ARBA" id="ARBA00023128"/>
    </source>
</evidence>
<comment type="similarity">
    <text evidence="3">Belongs to the ABC transporter superfamily. ABCB family. Multidrug resistance exporter (TC 3.A.1.201) subfamily.</text>
</comment>
<dbReference type="GO" id="GO:0140359">
    <property type="term" value="F:ABC-type transporter activity"/>
    <property type="evidence" value="ECO:0007669"/>
    <property type="project" value="InterPro"/>
</dbReference>
<evidence type="ECO:0000256" key="7">
    <source>
        <dbReference type="ARBA" id="ARBA00022946"/>
    </source>
</evidence>
<feature type="region of interest" description="Disordered" evidence="15">
    <location>
        <begin position="601"/>
        <end position="635"/>
    </location>
</feature>
<proteinExistence type="inferred from homology"/>
<evidence type="ECO:0000313" key="20">
    <source>
        <dbReference type="VGNC" id="VGNC:14912"/>
    </source>
</evidence>
<keyword evidence="9" id="KW-0406">Ion transport</keyword>
<dbReference type="GO" id="GO:0005524">
    <property type="term" value="F:ATP binding"/>
    <property type="evidence" value="ECO:0007669"/>
    <property type="project" value="Ensembl"/>
</dbReference>
<evidence type="ECO:0000256" key="2">
    <source>
        <dbReference type="ARBA" id="ARBA00004273"/>
    </source>
</evidence>
<dbReference type="GeneTree" id="ENSGT00940000159126"/>
<dbReference type="GO" id="GO:0042626">
    <property type="term" value="F:ATPase-coupled transmembrane transporter activity"/>
    <property type="evidence" value="ECO:0000318"/>
    <property type="project" value="GO_Central"/>
</dbReference>
<evidence type="ECO:0000256" key="13">
    <source>
        <dbReference type="ARBA" id="ARBA00041416"/>
    </source>
</evidence>